<dbReference type="InterPro" id="IPR006511">
    <property type="entry name" value="SHI_C"/>
</dbReference>
<dbReference type="PANTHER" id="PTHR14695:SF4">
    <property type="entry name" value="PROTEIN NESSUN DORMA"/>
    <property type="match status" value="1"/>
</dbReference>
<dbReference type="NCBIfam" id="TIGR01624">
    <property type="entry name" value="LRP1_Cterm"/>
    <property type="match status" value="1"/>
</dbReference>
<dbReference type="PANTHER" id="PTHR14695">
    <property type="entry name" value="SHC SH2-DOMAIN BINDING PROTEIN 1-RELATED"/>
    <property type="match status" value="1"/>
</dbReference>
<dbReference type="NCBIfam" id="TIGR01623">
    <property type="entry name" value="put_zinc_LRP1"/>
    <property type="match status" value="1"/>
</dbReference>
<dbReference type="SUPFAM" id="SSF51126">
    <property type="entry name" value="Pectin lyase-like"/>
    <property type="match status" value="1"/>
</dbReference>
<name>A0ABQ7LHM6_BRACM</name>
<keyword evidence="4" id="KW-1185">Reference proteome</keyword>
<evidence type="ECO:0000313" key="3">
    <source>
        <dbReference type="EMBL" id="KAG5386071.1"/>
    </source>
</evidence>
<dbReference type="SMART" id="SM00256">
    <property type="entry name" value="FBOX"/>
    <property type="match status" value="1"/>
</dbReference>
<dbReference type="SUPFAM" id="SSF81383">
    <property type="entry name" value="F-box domain"/>
    <property type="match status" value="1"/>
</dbReference>
<dbReference type="Pfam" id="PF05142">
    <property type="entry name" value="DUF702"/>
    <property type="match status" value="1"/>
</dbReference>
<feature type="domain" description="F-box" evidence="2">
    <location>
        <begin position="34"/>
        <end position="75"/>
    </location>
</feature>
<dbReference type="InterPro" id="IPR011050">
    <property type="entry name" value="Pectin_lyase_fold/virulence"/>
</dbReference>
<dbReference type="EMBL" id="JADBGQ010000008">
    <property type="protein sequence ID" value="KAG5386071.1"/>
    <property type="molecule type" value="Genomic_DNA"/>
</dbReference>
<reference evidence="3 4" key="1">
    <citation type="submission" date="2021-03" db="EMBL/GenBank/DDBJ databases">
        <authorList>
            <person name="King G.J."/>
            <person name="Bancroft I."/>
            <person name="Baten A."/>
            <person name="Bloomfield J."/>
            <person name="Borpatragohain P."/>
            <person name="He Z."/>
            <person name="Irish N."/>
            <person name="Irwin J."/>
            <person name="Liu K."/>
            <person name="Mauleon R.P."/>
            <person name="Moore J."/>
            <person name="Morris R."/>
            <person name="Ostergaard L."/>
            <person name="Wang B."/>
            <person name="Wells R."/>
        </authorList>
    </citation>
    <scope>NUCLEOTIDE SEQUENCE [LARGE SCALE GENOMIC DNA]</scope>
    <source>
        <strain evidence="3">R-o-18</strain>
        <tissue evidence="3">Leaf</tissue>
    </source>
</reference>
<dbReference type="InterPro" id="IPR001810">
    <property type="entry name" value="F-box_dom"/>
</dbReference>
<organism evidence="3 4">
    <name type="scientific">Brassica rapa subsp. trilocularis</name>
    <dbReference type="NCBI Taxonomy" id="1813537"/>
    <lineage>
        <taxon>Eukaryota</taxon>
        <taxon>Viridiplantae</taxon>
        <taxon>Streptophyta</taxon>
        <taxon>Embryophyta</taxon>
        <taxon>Tracheophyta</taxon>
        <taxon>Spermatophyta</taxon>
        <taxon>Magnoliopsida</taxon>
        <taxon>eudicotyledons</taxon>
        <taxon>Gunneridae</taxon>
        <taxon>Pentapetalae</taxon>
        <taxon>rosids</taxon>
        <taxon>malvids</taxon>
        <taxon>Brassicales</taxon>
        <taxon>Brassicaceae</taxon>
        <taxon>Brassiceae</taxon>
        <taxon>Brassica</taxon>
    </lineage>
</organism>
<protein>
    <recommendedName>
        <fullName evidence="2">F-box domain-containing protein</fullName>
    </recommendedName>
</protein>
<sequence length="528" mass="58319">MEIPKISKVDKRITEPRMKKKRMKLESLTSLNNLDDGCLMHILSFLSPIPDRYNTALVCHRWRYLACHPRLWLRVDPFVKDLSLPGVFHSIESAVSAARPGDTILIGAGGNHHVSNIQIKKPLCLIGSGEIPDETTLVCSRGSDSALELLSTCKLANLTVRAELGCCLLHRSGRLTIDGCVLQCETNPLDHLSCPILSTAGRDEEEDNLSLVEVKETVVEKIKGNSVTVLQTRIEGGAKAVATSGDLVLQRVRVMYSKDYLYFWFDLPLLRVYNLAPTSTRFIITSTVANPPSLFSWPQHHQPPPSSTPFSAVASTVPDHSSTVSAAVISTPDYMLGLRNTLFLNQPPSQITQPSPSPVNFTAADVNNKSSRNSNVEEKVCKDCGNRAKKECLFERCRTCCKSRGYNCATHVKSTWVPSSHHRSVSRSSSSSSDRNKKLKLDSSDKPKSVLIVPTTTSRQETSFKERLPGKIEAPAVFKRTRVTAVSSNEQAEIGYQANVTISGHVFKGFLHYYGVDHNKSFPSLSNK</sequence>
<accession>A0ABQ7LHM6</accession>
<evidence type="ECO:0000256" key="1">
    <source>
        <dbReference type="SAM" id="MobiDB-lite"/>
    </source>
</evidence>
<dbReference type="Proteomes" id="UP000823674">
    <property type="component" value="Chromosome A09"/>
</dbReference>
<dbReference type="InterPro" id="IPR006510">
    <property type="entry name" value="Znf_LRP1"/>
</dbReference>
<gene>
    <name evidence="3" type="primary">A09p060090.1_BraROA</name>
    <name evidence="3" type="ORF">IGI04_037541</name>
</gene>
<evidence type="ECO:0000259" key="2">
    <source>
        <dbReference type="SMART" id="SM00256"/>
    </source>
</evidence>
<dbReference type="Pfam" id="PF12937">
    <property type="entry name" value="F-box-like"/>
    <property type="match status" value="1"/>
</dbReference>
<dbReference type="InterPro" id="IPR045140">
    <property type="entry name" value="SHCBP1-like"/>
</dbReference>
<feature type="region of interest" description="Disordered" evidence="1">
    <location>
        <begin position="419"/>
        <end position="448"/>
    </location>
</feature>
<evidence type="ECO:0000313" key="4">
    <source>
        <dbReference type="Proteomes" id="UP000823674"/>
    </source>
</evidence>
<dbReference type="CDD" id="cd22163">
    <property type="entry name" value="F-box_AtSKIP5-like"/>
    <property type="match status" value="1"/>
</dbReference>
<dbReference type="InterPro" id="IPR036047">
    <property type="entry name" value="F-box-like_dom_sf"/>
</dbReference>
<comment type="caution">
    <text evidence="3">The sequence shown here is derived from an EMBL/GenBank/DDBJ whole genome shotgun (WGS) entry which is preliminary data.</text>
</comment>
<dbReference type="Gene3D" id="1.20.1280.50">
    <property type="match status" value="1"/>
</dbReference>
<proteinExistence type="predicted"/>
<feature type="compositionally biased region" description="Basic and acidic residues" evidence="1">
    <location>
        <begin position="434"/>
        <end position="448"/>
    </location>
</feature>